<evidence type="ECO:0000313" key="2">
    <source>
        <dbReference type="Proteomes" id="UP000519897"/>
    </source>
</evidence>
<accession>A0A7W6LDP2</accession>
<organism evidence="1 2">
    <name type="scientific">Rhizobium rhizoryzae</name>
    <dbReference type="NCBI Taxonomy" id="451876"/>
    <lineage>
        <taxon>Bacteria</taxon>
        <taxon>Pseudomonadati</taxon>
        <taxon>Pseudomonadota</taxon>
        <taxon>Alphaproteobacteria</taxon>
        <taxon>Hyphomicrobiales</taxon>
        <taxon>Rhizobiaceae</taxon>
        <taxon>Rhizobium/Agrobacterium group</taxon>
        <taxon>Rhizobium</taxon>
    </lineage>
</organism>
<evidence type="ECO:0000313" key="1">
    <source>
        <dbReference type="EMBL" id="MBB4142247.1"/>
    </source>
</evidence>
<reference evidence="1 2" key="1">
    <citation type="submission" date="2020-08" db="EMBL/GenBank/DDBJ databases">
        <title>Genomic Encyclopedia of Type Strains, Phase IV (KMG-IV): sequencing the most valuable type-strain genomes for metagenomic binning, comparative biology and taxonomic classification.</title>
        <authorList>
            <person name="Goeker M."/>
        </authorList>
    </citation>
    <scope>NUCLEOTIDE SEQUENCE [LARGE SCALE GENOMIC DNA]</scope>
    <source>
        <strain evidence="1 2">DSM 29514</strain>
    </source>
</reference>
<keyword evidence="2" id="KW-1185">Reference proteome</keyword>
<protein>
    <submittedName>
        <fullName evidence="1">Uncharacterized protein</fullName>
    </submittedName>
</protein>
<proteinExistence type="predicted"/>
<dbReference type="EMBL" id="JACIEC010000001">
    <property type="protein sequence ID" value="MBB4142247.1"/>
    <property type="molecule type" value="Genomic_DNA"/>
</dbReference>
<name>A0A7W6LDP2_9HYPH</name>
<gene>
    <name evidence="1" type="ORF">GGQ72_000746</name>
</gene>
<dbReference type="RefSeq" id="WP_165136058.1">
    <property type="nucleotide sequence ID" value="NZ_CP049250.1"/>
</dbReference>
<dbReference type="AlphaFoldDB" id="A0A7W6LDP2"/>
<dbReference type="Proteomes" id="UP000519897">
    <property type="component" value="Unassembled WGS sequence"/>
</dbReference>
<sequence length="105" mass="10744">MSNGFQVNFSVSDFQAGASSFEVPVTPTSVISAYRLLVENVSGGVATLNIQFWKGDKVAGQETLTIDASNPPGNTLSVPSGVDKAVGTFGAISFPMGTVVVSVSS</sequence>
<comment type="caution">
    <text evidence="1">The sequence shown here is derived from an EMBL/GenBank/DDBJ whole genome shotgun (WGS) entry which is preliminary data.</text>
</comment>